<dbReference type="KEGG" id="dori:FH5T_16970"/>
<evidence type="ECO:0000313" key="7">
    <source>
        <dbReference type="EMBL" id="SES71406.1"/>
    </source>
</evidence>
<keyword evidence="2 4" id="KW-0479">Metal-binding</keyword>
<reference evidence="7 9" key="2">
    <citation type="submission" date="2016-10" db="EMBL/GenBank/DDBJ databases">
        <authorList>
            <person name="de Groot N.N."/>
        </authorList>
    </citation>
    <scope>NUCLEOTIDE SEQUENCE [LARGE SCALE GENOMIC DNA]</scope>
    <source>
        <strain evidence="7 9">DSM 25947</strain>
    </source>
</reference>
<dbReference type="RefSeq" id="WP_038561062.1">
    <property type="nucleotide sequence ID" value="NZ_CAXXJF010000003.1"/>
</dbReference>
<evidence type="ECO:0000256" key="4">
    <source>
        <dbReference type="PROSITE-ProRule" id="PRU00433"/>
    </source>
</evidence>
<dbReference type="SUPFAM" id="SSF46626">
    <property type="entry name" value="Cytochrome c"/>
    <property type="match status" value="1"/>
</dbReference>
<evidence type="ECO:0000256" key="3">
    <source>
        <dbReference type="ARBA" id="ARBA00023004"/>
    </source>
</evidence>
<gene>
    <name evidence="6" type="ORF">FH5T_16970</name>
    <name evidence="7" type="ORF">SAMN05444285_101279</name>
</gene>
<dbReference type="EMBL" id="FOHT01000001">
    <property type="protein sequence ID" value="SES71406.1"/>
    <property type="molecule type" value="Genomic_DNA"/>
</dbReference>
<dbReference type="PROSITE" id="PS51007">
    <property type="entry name" value="CYTC"/>
    <property type="match status" value="1"/>
</dbReference>
<dbReference type="GO" id="GO:0020037">
    <property type="term" value="F:heme binding"/>
    <property type="evidence" value="ECO:0007669"/>
    <property type="project" value="InterPro"/>
</dbReference>
<evidence type="ECO:0000313" key="9">
    <source>
        <dbReference type="Proteomes" id="UP000181981"/>
    </source>
</evidence>
<dbReference type="InterPro" id="IPR009056">
    <property type="entry name" value="Cyt_c-like_dom"/>
</dbReference>
<dbReference type="Proteomes" id="UP000181981">
    <property type="component" value="Unassembled WGS sequence"/>
</dbReference>
<reference evidence="6 8" key="1">
    <citation type="submission" date="2014-03" db="EMBL/GenBank/DDBJ databases">
        <title>Complete genome sequence of a deeply braunched marine Bacteroidia bacterium Draconibacterium orientale type strain FH5T.</title>
        <authorList>
            <person name="Li X."/>
            <person name="Wang X."/>
            <person name="Xie Z."/>
            <person name="Du Z."/>
            <person name="Chen G."/>
        </authorList>
    </citation>
    <scope>NUCLEOTIDE SEQUENCE [LARGE SCALE GENOMIC DNA]</scope>
    <source>
        <strain evidence="6 8">FH5</strain>
    </source>
</reference>
<dbReference type="AlphaFoldDB" id="X5DLR8"/>
<keyword evidence="8" id="KW-1185">Reference proteome</keyword>
<dbReference type="Proteomes" id="UP000023772">
    <property type="component" value="Chromosome"/>
</dbReference>
<dbReference type="InterPro" id="IPR036909">
    <property type="entry name" value="Cyt_c-like_dom_sf"/>
</dbReference>
<dbReference type="STRING" id="1168034.FH5T_16970"/>
<keyword evidence="1 4" id="KW-0349">Heme</keyword>
<dbReference type="EMBL" id="CP007451">
    <property type="protein sequence ID" value="AHW62189.1"/>
    <property type="molecule type" value="Genomic_DNA"/>
</dbReference>
<evidence type="ECO:0000313" key="6">
    <source>
        <dbReference type="EMBL" id="AHW62189.1"/>
    </source>
</evidence>
<sequence>MIMKALKNLLSIFLIGLIFGGCAYNWIVEEPVIDPTDPNAEEVSFSSDITPIFASKCTACHTTGNQMPDLTSANAYNSLNSSRYINTSDPASSLIYTKASPTGNHVQYSEAEAALVLTWITQGAQNN</sequence>
<dbReference type="GO" id="GO:0046872">
    <property type="term" value="F:metal ion binding"/>
    <property type="evidence" value="ECO:0007669"/>
    <property type="project" value="UniProtKB-KW"/>
</dbReference>
<evidence type="ECO:0000259" key="5">
    <source>
        <dbReference type="PROSITE" id="PS51007"/>
    </source>
</evidence>
<evidence type="ECO:0000313" key="8">
    <source>
        <dbReference type="Proteomes" id="UP000023772"/>
    </source>
</evidence>
<name>X5DLR8_9BACT</name>
<evidence type="ECO:0000256" key="2">
    <source>
        <dbReference type="ARBA" id="ARBA00022723"/>
    </source>
</evidence>
<evidence type="ECO:0000256" key="1">
    <source>
        <dbReference type="ARBA" id="ARBA00022617"/>
    </source>
</evidence>
<dbReference type="GO" id="GO:0009055">
    <property type="term" value="F:electron transfer activity"/>
    <property type="evidence" value="ECO:0007669"/>
    <property type="project" value="InterPro"/>
</dbReference>
<protein>
    <recommendedName>
        <fullName evidence="5">Cytochrome c domain-containing protein</fullName>
    </recommendedName>
</protein>
<feature type="domain" description="Cytochrome c" evidence="5">
    <location>
        <begin position="44"/>
        <end position="124"/>
    </location>
</feature>
<accession>X5DLR8</accession>
<dbReference type="eggNOG" id="COG2010">
    <property type="taxonomic scope" value="Bacteria"/>
</dbReference>
<organism evidence="7 9">
    <name type="scientific">Draconibacterium orientale</name>
    <dbReference type="NCBI Taxonomy" id="1168034"/>
    <lineage>
        <taxon>Bacteria</taxon>
        <taxon>Pseudomonadati</taxon>
        <taxon>Bacteroidota</taxon>
        <taxon>Bacteroidia</taxon>
        <taxon>Marinilabiliales</taxon>
        <taxon>Prolixibacteraceae</taxon>
        <taxon>Draconibacterium</taxon>
    </lineage>
</organism>
<dbReference type="PROSITE" id="PS51257">
    <property type="entry name" value="PROKAR_LIPOPROTEIN"/>
    <property type="match status" value="1"/>
</dbReference>
<keyword evidence="3 4" id="KW-0408">Iron</keyword>
<proteinExistence type="predicted"/>
<dbReference type="HOGENOM" id="CLU_159154_0_0_10"/>